<feature type="region of interest" description="Disordered" evidence="1">
    <location>
        <begin position="71"/>
        <end position="109"/>
    </location>
</feature>
<reference evidence="2" key="1">
    <citation type="journal article" date="2020" name="Stud. Mycol.">
        <title>101 Dothideomycetes genomes: a test case for predicting lifestyles and emergence of pathogens.</title>
        <authorList>
            <person name="Haridas S."/>
            <person name="Albert R."/>
            <person name="Binder M."/>
            <person name="Bloem J."/>
            <person name="Labutti K."/>
            <person name="Salamov A."/>
            <person name="Andreopoulos B."/>
            <person name="Baker S."/>
            <person name="Barry K."/>
            <person name="Bills G."/>
            <person name="Bluhm B."/>
            <person name="Cannon C."/>
            <person name="Castanera R."/>
            <person name="Culley D."/>
            <person name="Daum C."/>
            <person name="Ezra D."/>
            <person name="Gonzalez J."/>
            <person name="Henrissat B."/>
            <person name="Kuo A."/>
            <person name="Liang C."/>
            <person name="Lipzen A."/>
            <person name="Lutzoni F."/>
            <person name="Magnuson J."/>
            <person name="Mondo S."/>
            <person name="Nolan M."/>
            <person name="Ohm R."/>
            <person name="Pangilinan J."/>
            <person name="Park H.-J."/>
            <person name="Ramirez L."/>
            <person name="Alfaro M."/>
            <person name="Sun H."/>
            <person name="Tritt A."/>
            <person name="Yoshinaga Y."/>
            <person name="Zwiers L.-H."/>
            <person name="Turgeon B."/>
            <person name="Goodwin S."/>
            <person name="Spatafora J."/>
            <person name="Crous P."/>
            <person name="Grigoriev I."/>
        </authorList>
    </citation>
    <scope>NUCLEOTIDE SEQUENCE</scope>
    <source>
        <strain evidence="2">CBS 119925</strain>
    </source>
</reference>
<dbReference type="AlphaFoldDB" id="A0A6A6V5Z4"/>
<evidence type="ECO:0000313" key="2">
    <source>
        <dbReference type="EMBL" id="KAF2745915.1"/>
    </source>
</evidence>
<organism evidence="2 3">
    <name type="scientific">Sporormia fimetaria CBS 119925</name>
    <dbReference type="NCBI Taxonomy" id="1340428"/>
    <lineage>
        <taxon>Eukaryota</taxon>
        <taxon>Fungi</taxon>
        <taxon>Dikarya</taxon>
        <taxon>Ascomycota</taxon>
        <taxon>Pezizomycotina</taxon>
        <taxon>Dothideomycetes</taxon>
        <taxon>Pleosporomycetidae</taxon>
        <taxon>Pleosporales</taxon>
        <taxon>Sporormiaceae</taxon>
        <taxon>Sporormia</taxon>
    </lineage>
</organism>
<proteinExistence type="predicted"/>
<evidence type="ECO:0000256" key="1">
    <source>
        <dbReference type="SAM" id="MobiDB-lite"/>
    </source>
</evidence>
<dbReference type="Proteomes" id="UP000799440">
    <property type="component" value="Unassembled WGS sequence"/>
</dbReference>
<name>A0A6A6V5Z4_9PLEO</name>
<feature type="compositionally biased region" description="Basic and acidic residues" evidence="1">
    <location>
        <begin position="256"/>
        <end position="266"/>
    </location>
</feature>
<feature type="compositionally biased region" description="Polar residues" evidence="1">
    <location>
        <begin position="98"/>
        <end position="109"/>
    </location>
</feature>
<dbReference type="OrthoDB" id="440424at2759"/>
<protein>
    <submittedName>
        <fullName evidence="2">Uncharacterized protein</fullName>
    </submittedName>
</protein>
<gene>
    <name evidence="2" type="ORF">M011DRAFT_527418</name>
</gene>
<keyword evidence="3" id="KW-1185">Reference proteome</keyword>
<dbReference type="EMBL" id="MU006580">
    <property type="protein sequence ID" value="KAF2745915.1"/>
    <property type="molecule type" value="Genomic_DNA"/>
</dbReference>
<accession>A0A6A6V5Z4</accession>
<sequence>MAALWQSKLGIASAKSLFAILQCAGMGGYGAAIRWGGRRHGPFTAQACTVLRAIELLHDLFVSFLPHPPPTSTPHLHTNMPPRPLRRPRPRDPEGMNKSLNQYTHEPSPTTGYVARLTEPNSNAPYITVDGKKVSLAAPAQYSKSTWDVVSTALGSTSDAVIEGVTGALSGCAFWRLLGSVGVASGLVFSGVVKTVTVEEIVGTGREWTWSLRVSRILNFGTRTGSKMVDERSDVKAAEVKNDEFKDAEVNSQAIRSEEPKSKESNSDNLDIDQPTTMLDTTTATTQKKKKKRNRNKKKKATLEE</sequence>
<evidence type="ECO:0000313" key="3">
    <source>
        <dbReference type="Proteomes" id="UP000799440"/>
    </source>
</evidence>
<feature type="compositionally biased region" description="Basic residues" evidence="1">
    <location>
        <begin position="287"/>
        <end position="305"/>
    </location>
</feature>
<feature type="region of interest" description="Disordered" evidence="1">
    <location>
        <begin position="247"/>
        <end position="305"/>
    </location>
</feature>